<dbReference type="GO" id="GO:0009231">
    <property type="term" value="P:riboflavin biosynthetic process"/>
    <property type="evidence" value="ECO:0007669"/>
    <property type="project" value="InterPro"/>
</dbReference>
<evidence type="ECO:0000313" key="3">
    <source>
        <dbReference type="Proteomes" id="UP001142372"/>
    </source>
</evidence>
<evidence type="ECO:0000313" key="2">
    <source>
        <dbReference type="EMBL" id="GLJ75884.1"/>
    </source>
</evidence>
<dbReference type="GO" id="GO:0008703">
    <property type="term" value="F:5-amino-6-(5-phosphoribosylamino)uracil reductase activity"/>
    <property type="evidence" value="ECO:0007669"/>
    <property type="project" value="InterPro"/>
</dbReference>
<keyword evidence="3" id="KW-1185">Reference proteome</keyword>
<gene>
    <name evidence="2" type="ORF">GCM10017584_14580</name>
</gene>
<protein>
    <submittedName>
        <fullName evidence="2">Deaminase</fullName>
    </submittedName>
</protein>
<dbReference type="Pfam" id="PF01872">
    <property type="entry name" value="RibD_C"/>
    <property type="match status" value="1"/>
</dbReference>
<evidence type="ECO:0000259" key="1">
    <source>
        <dbReference type="Pfam" id="PF01872"/>
    </source>
</evidence>
<name>A0A9W6LZQ3_9MICO</name>
<dbReference type="InterPro" id="IPR002734">
    <property type="entry name" value="RibDG_C"/>
</dbReference>
<organism evidence="2 3">
    <name type="scientific">Leifsonia poae</name>
    <dbReference type="NCBI Taxonomy" id="110933"/>
    <lineage>
        <taxon>Bacteria</taxon>
        <taxon>Bacillati</taxon>
        <taxon>Actinomycetota</taxon>
        <taxon>Actinomycetes</taxon>
        <taxon>Micrococcales</taxon>
        <taxon>Microbacteriaceae</taxon>
        <taxon>Leifsonia</taxon>
    </lineage>
</organism>
<dbReference type="PANTHER" id="PTHR38011:SF11">
    <property type="entry name" value="2,5-DIAMINO-6-RIBOSYLAMINO-4(3H)-PYRIMIDINONE 5'-PHOSPHATE REDUCTASE"/>
    <property type="match status" value="1"/>
</dbReference>
<dbReference type="InterPro" id="IPR050765">
    <property type="entry name" value="Riboflavin_Biosynth_HTPR"/>
</dbReference>
<feature type="domain" description="Bacterial bifunctional deaminase-reductase C-terminal" evidence="1">
    <location>
        <begin position="4"/>
        <end position="177"/>
    </location>
</feature>
<dbReference type="AlphaFoldDB" id="A0A9W6LZQ3"/>
<dbReference type="Proteomes" id="UP001142372">
    <property type="component" value="Unassembled WGS sequence"/>
</dbReference>
<proteinExistence type="predicted"/>
<accession>A0A9W6LZQ3</accession>
<dbReference type="InterPro" id="IPR024072">
    <property type="entry name" value="DHFR-like_dom_sf"/>
</dbReference>
<dbReference type="SUPFAM" id="SSF53597">
    <property type="entry name" value="Dihydrofolate reductase-like"/>
    <property type="match status" value="1"/>
</dbReference>
<reference evidence="2" key="2">
    <citation type="submission" date="2023-01" db="EMBL/GenBank/DDBJ databases">
        <authorList>
            <person name="Sun Q."/>
            <person name="Evtushenko L."/>
        </authorList>
    </citation>
    <scope>NUCLEOTIDE SEQUENCE</scope>
    <source>
        <strain evidence="2">VKM Ac-1401</strain>
    </source>
</reference>
<dbReference type="PANTHER" id="PTHR38011">
    <property type="entry name" value="DIHYDROFOLATE REDUCTASE FAMILY PROTEIN (AFU_ORTHOLOGUE AFUA_8G06820)"/>
    <property type="match status" value="1"/>
</dbReference>
<dbReference type="Gene3D" id="3.40.430.10">
    <property type="entry name" value="Dihydrofolate Reductase, subunit A"/>
    <property type="match status" value="1"/>
</dbReference>
<dbReference type="EMBL" id="BSEN01000006">
    <property type="protein sequence ID" value="GLJ75884.1"/>
    <property type="molecule type" value="Genomic_DNA"/>
</dbReference>
<comment type="caution">
    <text evidence="2">The sequence shown here is derived from an EMBL/GenBank/DDBJ whole genome shotgun (WGS) entry which is preliminary data.</text>
</comment>
<sequence>MADIIYSAIMSLDGYTADTTGGFDWAAPSEEVHAFVNDRERVIGTYLYGRRMYETMRVWQTMPTGPDESAAMSDYAAIWKAADKVVYSSTLSEASTPRTRIERRFEPDAVRSLAASADRAVSVGGPTLAVEAFRAGLVDEVQLFVVPVSVGGGTPALPHDLFVRLELRDEHRFADGTVYLDYGVLEPR</sequence>
<reference evidence="2" key="1">
    <citation type="journal article" date="2014" name="Int. J. Syst. Evol. Microbiol.">
        <title>Complete genome sequence of Corynebacterium casei LMG S-19264T (=DSM 44701T), isolated from a smear-ripened cheese.</title>
        <authorList>
            <consortium name="US DOE Joint Genome Institute (JGI-PGF)"/>
            <person name="Walter F."/>
            <person name="Albersmeier A."/>
            <person name="Kalinowski J."/>
            <person name="Ruckert C."/>
        </authorList>
    </citation>
    <scope>NUCLEOTIDE SEQUENCE</scope>
    <source>
        <strain evidence="2">VKM Ac-1401</strain>
    </source>
</reference>
<dbReference type="RefSeq" id="WP_271176563.1">
    <property type="nucleotide sequence ID" value="NZ_BAAAJO010000005.1"/>
</dbReference>